<name>A0A158DM57_9BURK</name>
<evidence type="ECO:0000313" key="2">
    <source>
        <dbReference type="Proteomes" id="UP000054911"/>
    </source>
</evidence>
<organism evidence="1 2">
    <name type="scientific">Caballeronia pedi</name>
    <dbReference type="NCBI Taxonomy" id="1777141"/>
    <lineage>
        <taxon>Bacteria</taxon>
        <taxon>Pseudomonadati</taxon>
        <taxon>Pseudomonadota</taxon>
        <taxon>Betaproteobacteria</taxon>
        <taxon>Burkholderiales</taxon>
        <taxon>Burkholderiaceae</taxon>
        <taxon>Caballeronia</taxon>
    </lineage>
</organism>
<reference evidence="1" key="1">
    <citation type="submission" date="2016-01" db="EMBL/GenBank/DDBJ databases">
        <authorList>
            <person name="Peeters C."/>
        </authorList>
    </citation>
    <scope>NUCLEOTIDE SEQUENCE [LARGE SCALE GENOMIC DNA]</scope>
    <source>
        <strain evidence="1">LMG 29323</strain>
    </source>
</reference>
<comment type="caution">
    <text evidence="1">The sequence shown here is derived from an EMBL/GenBank/DDBJ whole genome shotgun (WGS) entry which is preliminary data.</text>
</comment>
<dbReference type="Proteomes" id="UP000054911">
    <property type="component" value="Unassembled WGS sequence"/>
</dbReference>
<proteinExistence type="predicted"/>
<dbReference type="AlphaFoldDB" id="A0A158DM57"/>
<sequence>MVAMGAYWEVETRDQLVRLNVGAIPDELDISDWALLMGDLLYLLIRSDGEVRYLHVPLDMEMLRSVRESSAHKEDGVYRDSRGEPTQLATYLALVFLERAVSVPAIQRELGMSDMTINWLLDVWQCATGVIDRDNLLQLIRLLTFEGNGHD</sequence>
<keyword evidence="2" id="KW-1185">Reference proteome</keyword>
<protein>
    <submittedName>
        <fullName evidence="1">Uncharacterized protein</fullName>
    </submittedName>
</protein>
<accession>A0A158DM57</accession>
<gene>
    <name evidence="1" type="ORF">AWB80_07139</name>
</gene>
<dbReference type="EMBL" id="FCOE02000042">
    <property type="protein sequence ID" value="SAK95731.1"/>
    <property type="molecule type" value="Genomic_DNA"/>
</dbReference>
<evidence type="ECO:0000313" key="1">
    <source>
        <dbReference type="EMBL" id="SAK95731.1"/>
    </source>
</evidence>